<reference evidence="6 7" key="1">
    <citation type="submission" date="2012-05" db="EMBL/GenBank/DDBJ databases">
        <title>Recombination and specialization in a pathogen metapopulation.</title>
        <authorList>
            <person name="Gardiner A."/>
            <person name="Kemen E."/>
            <person name="Schultz-Larsen T."/>
            <person name="MacLean D."/>
            <person name="Van Oosterhout C."/>
            <person name="Jones J.D.G."/>
        </authorList>
    </citation>
    <scope>NUCLEOTIDE SEQUENCE [LARGE SCALE GENOMIC DNA]</scope>
    <source>
        <strain evidence="6 7">Ac Nc2</strain>
    </source>
</reference>
<evidence type="ECO:0000256" key="2">
    <source>
        <dbReference type="ARBA" id="ARBA00022737"/>
    </source>
</evidence>
<evidence type="ECO:0000256" key="3">
    <source>
        <dbReference type="ARBA" id="ARBA00022837"/>
    </source>
</evidence>
<keyword evidence="7" id="KW-1185">Reference proteome</keyword>
<dbReference type="PROSITE" id="PS50222">
    <property type="entry name" value="EF_HAND_2"/>
    <property type="match status" value="3"/>
</dbReference>
<protein>
    <recommendedName>
        <fullName evidence="5">EF-hand domain-containing protein</fullName>
    </recommendedName>
</protein>
<dbReference type="InterPro" id="IPR018247">
    <property type="entry name" value="EF_Hand_1_Ca_BS"/>
</dbReference>
<name>A0A024G2P6_9STRA</name>
<dbReference type="Proteomes" id="UP000053237">
    <property type="component" value="Unassembled WGS sequence"/>
</dbReference>
<proteinExistence type="predicted"/>
<keyword evidence="2" id="KW-0677">Repeat</keyword>
<dbReference type="PANTHER" id="PTHR34524">
    <property type="entry name" value="CALCYPHOSIN"/>
    <property type="match status" value="1"/>
</dbReference>
<evidence type="ECO:0000256" key="4">
    <source>
        <dbReference type="SAM" id="MobiDB-lite"/>
    </source>
</evidence>
<dbReference type="InterPro" id="IPR051581">
    <property type="entry name" value="Ca-bind"/>
</dbReference>
<dbReference type="Pfam" id="PF13833">
    <property type="entry name" value="EF-hand_8"/>
    <property type="match status" value="1"/>
</dbReference>
<evidence type="ECO:0000313" key="7">
    <source>
        <dbReference type="Proteomes" id="UP000053237"/>
    </source>
</evidence>
<evidence type="ECO:0000259" key="5">
    <source>
        <dbReference type="PROSITE" id="PS50222"/>
    </source>
</evidence>
<feature type="domain" description="EF-hand" evidence="5">
    <location>
        <begin position="599"/>
        <end position="634"/>
    </location>
</feature>
<dbReference type="PROSITE" id="PS00018">
    <property type="entry name" value="EF_HAND_1"/>
    <property type="match status" value="3"/>
</dbReference>
<dbReference type="GO" id="GO:0005509">
    <property type="term" value="F:calcium ion binding"/>
    <property type="evidence" value="ECO:0007669"/>
    <property type="project" value="InterPro"/>
</dbReference>
<dbReference type="SUPFAM" id="SSF47473">
    <property type="entry name" value="EF-hand"/>
    <property type="match status" value="2"/>
</dbReference>
<feature type="domain" description="EF-hand" evidence="5">
    <location>
        <begin position="470"/>
        <end position="505"/>
    </location>
</feature>
<keyword evidence="3" id="KW-0106">Calcium</keyword>
<dbReference type="AlphaFoldDB" id="A0A024G2P6"/>
<accession>A0A024G2P6</accession>
<dbReference type="CDD" id="cd00051">
    <property type="entry name" value="EFh"/>
    <property type="match status" value="3"/>
</dbReference>
<feature type="domain" description="EF-hand" evidence="5">
    <location>
        <begin position="237"/>
        <end position="272"/>
    </location>
</feature>
<dbReference type="SMART" id="SM00054">
    <property type="entry name" value="EFh"/>
    <property type="match status" value="3"/>
</dbReference>
<feature type="region of interest" description="Disordered" evidence="4">
    <location>
        <begin position="758"/>
        <end position="779"/>
    </location>
</feature>
<dbReference type="Pfam" id="PF13202">
    <property type="entry name" value="EF-hand_5"/>
    <property type="match status" value="2"/>
</dbReference>
<sequence>MALHQCLPIVRAPCIHNSPRPSTPPRQIQSDESIFYNTSKVKSSILCMQDLLVGVRRHLRARFIKPDEMDNERLSLMEAYKVGCERAFRFYTRTNTISREAFHHKTCKLGIHVNFRISGELFDLLDTNVLGEIDIALFTRGLLPFNEIQSDYGLQLPAKAEVVTRFDQEHRMNQTRLKNLFEKMSVAEVGRLLATKLEAKSIGSADHFRQSFRFFSTTGKIKFEDFRTRLEQLQIFITGSKCRELFEQFDANQDGEIDLTEFTDKLMVRDGFTKAEDHGRNRNTPAPVPPFATENSDSLTMGRVLDLLYQKFEQYRASESDLHRKAFVLIRKSSDITQSDLINSLHRLGLRVSRFVSKSLFEYFDCDYAGVLDLNKVVEGIRRHGKSSETAYARSHTNRVVGKERCEMVMKHMQRSWTMQQIEQMLRGKIEQRTSKSSDCFRQAFRIFKKVNGIKLKEFHTCLRSCGLTLTFEQSEELFNRYDKNKSGDIDLNEFIHGILPPDYTGDQCFLETEGLIESPRTARNEKSIGGHRPENVATFDGSQYWSLDEIEAKIRDKVEQATRKNSDTFRQAYKFFEKTHDITFPEFRDRLLAMGFKLTEAQYQGLFKRYDLNNSNDLDLQEFCFAIKPPDYNGEGDYWSHTDQYRCHKRQQQLDYVNRTKNGLLVLPKFKQKRKFARLNHGQITSSVFGLNKSVDNLQKEPLSTPATLVYPKTLDSETLSSEVNAILSPRTLKAAAELKNAKTENDSKQVYLLCTPRRPSPPPRQNNGAQIDRPSCRIPGTITSQDLLPSKPLINEEERSSKFIAQNAIDLGGQQYKEIAKLRSHHFSKNESGLDVKSRNSALQVAQPQSSLGIRIKRPGKMHDLPRANFTSQANLAILQKRVLQVRRKQHVSVLTSQK</sequence>
<dbReference type="Gene3D" id="1.10.238.10">
    <property type="entry name" value="EF-hand"/>
    <property type="match status" value="3"/>
</dbReference>
<gene>
    <name evidence="6" type="ORF">BN9_013720</name>
</gene>
<dbReference type="InParanoid" id="A0A024G2P6"/>
<dbReference type="InterPro" id="IPR011992">
    <property type="entry name" value="EF-hand-dom_pair"/>
</dbReference>
<keyword evidence="1" id="KW-0479">Metal-binding</keyword>
<organism evidence="6 7">
    <name type="scientific">Albugo candida</name>
    <dbReference type="NCBI Taxonomy" id="65357"/>
    <lineage>
        <taxon>Eukaryota</taxon>
        <taxon>Sar</taxon>
        <taxon>Stramenopiles</taxon>
        <taxon>Oomycota</taxon>
        <taxon>Peronosporomycetes</taxon>
        <taxon>Albuginales</taxon>
        <taxon>Albuginaceae</taxon>
        <taxon>Albugo</taxon>
    </lineage>
</organism>
<evidence type="ECO:0000313" key="6">
    <source>
        <dbReference type="EMBL" id="CCI40588.1"/>
    </source>
</evidence>
<comment type="caution">
    <text evidence="6">The sequence shown here is derived from an EMBL/GenBank/DDBJ whole genome shotgun (WGS) entry which is preliminary data.</text>
</comment>
<dbReference type="OrthoDB" id="26525at2759"/>
<dbReference type="InterPro" id="IPR002048">
    <property type="entry name" value="EF_hand_dom"/>
</dbReference>
<evidence type="ECO:0000256" key="1">
    <source>
        <dbReference type="ARBA" id="ARBA00022723"/>
    </source>
</evidence>
<dbReference type="EMBL" id="CAIX01000010">
    <property type="protein sequence ID" value="CCI40588.1"/>
    <property type="molecule type" value="Genomic_DNA"/>
</dbReference>
<dbReference type="PANTHER" id="PTHR34524:SF6">
    <property type="entry name" value="CALCYPHOSINE LIKE"/>
    <property type="match status" value="1"/>
</dbReference>